<gene>
    <name evidence="7" type="primary">tagB</name>
    <name evidence="7" type="ORF">SSLFYP27_00970</name>
</gene>
<dbReference type="EC" id="2.7.8.-" evidence="7"/>
<dbReference type="Pfam" id="PF04464">
    <property type="entry name" value="Glyphos_transf"/>
    <property type="match status" value="1"/>
</dbReference>
<dbReference type="InterPro" id="IPR051612">
    <property type="entry name" value="Teichoic_Acid_Biosynth"/>
</dbReference>
<dbReference type="Gene3D" id="3.40.50.11820">
    <property type="match status" value="1"/>
</dbReference>
<dbReference type="PANTHER" id="PTHR37316:SF1">
    <property type="entry name" value="TEICHOIC ACID GLYCEROL-PHOSPHATE PRIMASE"/>
    <property type="match status" value="1"/>
</dbReference>
<dbReference type="InterPro" id="IPR007554">
    <property type="entry name" value="Glycerophosphate_synth"/>
</dbReference>
<evidence type="ECO:0000256" key="3">
    <source>
        <dbReference type="ARBA" id="ARBA00022475"/>
    </source>
</evidence>
<dbReference type="PANTHER" id="PTHR37316">
    <property type="entry name" value="TEICHOIC ACID GLYCEROL-PHOSPHATE PRIMASE"/>
    <property type="match status" value="1"/>
</dbReference>
<evidence type="ECO:0000313" key="7">
    <source>
        <dbReference type="EMBL" id="VYT92001.1"/>
    </source>
</evidence>
<evidence type="ECO:0000256" key="1">
    <source>
        <dbReference type="ARBA" id="ARBA00004202"/>
    </source>
</evidence>
<evidence type="ECO:0000256" key="6">
    <source>
        <dbReference type="ARBA" id="ARBA00023136"/>
    </source>
</evidence>
<evidence type="ECO:0000256" key="5">
    <source>
        <dbReference type="ARBA" id="ARBA00022944"/>
    </source>
</evidence>
<comment type="similarity">
    <text evidence="2">Belongs to the CDP-glycerol glycerophosphotransferase family.</text>
</comment>
<keyword evidence="6" id="KW-0472">Membrane</keyword>
<dbReference type="AlphaFoldDB" id="A0A6N3AK39"/>
<proteinExistence type="inferred from homology"/>
<dbReference type="GO" id="GO:0005886">
    <property type="term" value="C:plasma membrane"/>
    <property type="evidence" value="ECO:0007669"/>
    <property type="project" value="UniProtKB-SubCell"/>
</dbReference>
<dbReference type="EMBL" id="CACRUO010000026">
    <property type="protein sequence ID" value="VYT92001.1"/>
    <property type="molecule type" value="Genomic_DNA"/>
</dbReference>
<sequence length="363" mass="42615">MRQVIKKLYLTIINVFNTLWFNKKIDTHHIVLFMSFKEDIWPLVQRFHNEGYRLTIIGKEKDKQQVAQLSGVDYVINSNKNVIAQLKALATAKVIFVDNYYLLMGGYRKKKGQTVIQTWHAAGALKYFGLKDHAVDLSNKKMVDQYLKVYHATDYYLIGGDPMEICFRNAFSATPEQMLRFGLPRMQQYFTVNLEQQKEKLKQQYGIKDKLAVYVPTYREHQAANRTIDAQHFEQELPGYTIINKLHPAVRQGSTSDIETQHLFLMADVIITDYSSLAIEASLLNKPALFYVYDQAEYEADRGLNHYYWQIPENYKAYNEAELLHKLKEGLEHYPPLFNEWHDYNTDETLNQISNYIKELVKR</sequence>
<dbReference type="NCBIfam" id="NF041711">
    <property type="entry name" value="TagprimaseTarB"/>
    <property type="match status" value="1"/>
</dbReference>
<dbReference type="Gene3D" id="3.40.50.12580">
    <property type="match status" value="1"/>
</dbReference>
<dbReference type="InterPro" id="IPR043148">
    <property type="entry name" value="TagF_C"/>
</dbReference>
<keyword evidence="5" id="KW-0777">Teichoic acid biosynthesis</keyword>
<keyword evidence="4 7" id="KW-0808">Transferase</keyword>
<dbReference type="GO" id="GO:0047355">
    <property type="term" value="F:CDP-glycerol glycerophosphotransferase activity"/>
    <property type="evidence" value="ECO:0007669"/>
    <property type="project" value="InterPro"/>
</dbReference>
<keyword evidence="3" id="KW-1003">Cell membrane</keyword>
<accession>A0A6N3AK39</accession>
<name>A0A6N3AK39_STASI</name>
<protein>
    <submittedName>
        <fullName evidence="7">CDP-glycerol:glycerophosphate glycerophosphotransferase</fullName>
        <ecNumber evidence="7">2.7.8.-</ecNumber>
    </submittedName>
</protein>
<dbReference type="InterPro" id="IPR049698">
    <property type="entry name" value="TarB"/>
</dbReference>
<evidence type="ECO:0000256" key="2">
    <source>
        <dbReference type="ARBA" id="ARBA00010488"/>
    </source>
</evidence>
<reference evidence="7" key="1">
    <citation type="submission" date="2019-11" db="EMBL/GenBank/DDBJ databases">
        <authorList>
            <person name="Feng L."/>
        </authorList>
    </citation>
    <scope>NUCLEOTIDE SEQUENCE</scope>
    <source>
        <strain evidence="7">SsimulansLFYP27</strain>
    </source>
</reference>
<dbReference type="SUPFAM" id="SSF53756">
    <property type="entry name" value="UDP-Glycosyltransferase/glycogen phosphorylase"/>
    <property type="match status" value="1"/>
</dbReference>
<organism evidence="7">
    <name type="scientific">Staphylococcus simulans</name>
    <dbReference type="NCBI Taxonomy" id="1286"/>
    <lineage>
        <taxon>Bacteria</taxon>
        <taxon>Bacillati</taxon>
        <taxon>Bacillota</taxon>
        <taxon>Bacilli</taxon>
        <taxon>Bacillales</taxon>
        <taxon>Staphylococcaceae</taxon>
        <taxon>Staphylococcus</taxon>
    </lineage>
</organism>
<comment type="subcellular location">
    <subcellularLocation>
        <location evidence="1">Cell membrane</location>
        <topology evidence="1">Peripheral membrane protein</topology>
    </subcellularLocation>
</comment>
<dbReference type="GO" id="GO:0019350">
    <property type="term" value="P:teichoic acid biosynthetic process"/>
    <property type="evidence" value="ECO:0007669"/>
    <property type="project" value="UniProtKB-KW"/>
</dbReference>
<evidence type="ECO:0000256" key="4">
    <source>
        <dbReference type="ARBA" id="ARBA00022679"/>
    </source>
</evidence>
<dbReference type="InterPro" id="IPR043149">
    <property type="entry name" value="TagF_N"/>
</dbReference>
<dbReference type="RefSeq" id="WP_057510162.1">
    <property type="nucleotide sequence ID" value="NZ_CACRUO010000026.1"/>
</dbReference>